<name>A0A1H5XZU4_NITMU</name>
<accession>A0A1H5XZU4</accession>
<evidence type="ECO:0000313" key="3">
    <source>
        <dbReference type="Proteomes" id="UP000236751"/>
    </source>
</evidence>
<dbReference type="EMBL" id="FNVK01000041">
    <property type="protein sequence ID" value="SEG17274.1"/>
    <property type="molecule type" value="Genomic_DNA"/>
</dbReference>
<feature type="region of interest" description="Disordered" evidence="1">
    <location>
        <begin position="124"/>
        <end position="143"/>
    </location>
</feature>
<evidence type="ECO:0000256" key="1">
    <source>
        <dbReference type="SAM" id="MobiDB-lite"/>
    </source>
</evidence>
<sequence length="143" mass="15623">MPKAFKGASAPHLKAVQPLPAKSIRSRSDLSFAAPDEHDLLRIWRVPHDPEGYWHEGVDIGLQYFAEIVALAEVDEYEACLALEYVFNDVGWKSTGWGIECGFSKALAAVAIVGLRALRAGATPYDRDSESAPTLTSKEVQHG</sequence>
<evidence type="ECO:0000313" key="2">
    <source>
        <dbReference type="EMBL" id="SEG17274.1"/>
    </source>
</evidence>
<dbReference type="Proteomes" id="UP000236751">
    <property type="component" value="Unassembled WGS sequence"/>
</dbReference>
<organism evidence="2 3">
    <name type="scientific">Nitrosospira multiformis (strain ATCC 25196 / NCIMB 11849 / C 71)</name>
    <dbReference type="NCBI Taxonomy" id="323848"/>
    <lineage>
        <taxon>Bacteria</taxon>
        <taxon>Pseudomonadati</taxon>
        <taxon>Pseudomonadota</taxon>
        <taxon>Betaproteobacteria</taxon>
        <taxon>Nitrosomonadales</taxon>
        <taxon>Nitrosomonadaceae</taxon>
        <taxon>Nitrosospira</taxon>
    </lineage>
</organism>
<dbReference type="RefSeq" id="WP_041352300.1">
    <property type="nucleotide sequence ID" value="NC_007614.1"/>
</dbReference>
<proteinExistence type="predicted"/>
<gene>
    <name evidence="2" type="ORF">SAMN05216403_14114</name>
</gene>
<feature type="compositionally biased region" description="Polar residues" evidence="1">
    <location>
        <begin position="131"/>
        <end position="143"/>
    </location>
</feature>
<dbReference type="OrthoDB" id="8611785at2"/>
<protein>
    <submittedName>
        <fullName evidence="2">Uncharacterized protein</fullName>
    </submittedName>
</protein>
<reference evidence="2 3" key="1">
    <citation type="submission" date="2016-10" db="EMBL/GenBank/DDBJ databases">
        <authorList>
            <person name="de Groot N.N."/>
        </authorList>
    </citation>
    <scope>NUCLEOTIDE SEQUENCE [LARGE SCALE GENOMIC DNA]</scope>
    <source>
        <strain evidence="2 3">Nl13</strain>
    </source>
</reference>
<dbReference type="AlphaFoldDB" id="A0A1H5XZU4"/>